<gene>
    <name evidence="3" type="ORF">ENV38_05605</name>
</gene>
<dbReference type="SUPFAM" id="SSF56300">
    <property type="entry name" value="Metallo-dependent phosphatases"/>
    <property type="match status" value="1"/>
</dbReference>
<organism evidence="3">
    <name type="scientific">candidate division WOR-3 bacterium</name>
    <dbReference type="NCBI Taxonomy" id="2052148"/>
    <lineage>
        <taxon>Bacteria</taxon>
        <taxon>Bacteria division WOR-3</taxon>
    </lineage>
</organism>
<dbReference type="Pfam" id="PF12850">
    <property type="entry name" value="Metallophos_2"/>
    <property type="match status" value="1"/>
</dbReference>
<proteinExistence type="inferred from homology"/>
<dbReference type="GO" id="GO:0016791">
    <property type="term" value="F:phosphatase activity"/>
    <property type="evidence" value="ECO:0007669"/>
    <property type="project" value="TreeGrafter"/>
</dbReference>
<dbReference type="Gene3D" id="3.60.21.10">
    <property type="match status" value="1"/>
</dbReference>
<accession>A0A7V3KP98</accession>
<evidence type="ECO:0000313" key="3">
    <source>
        <dbReference type="EMBL" id="HGB36361.1"/>
    </source>
</evidence>
<dbReference type="PANTHER" id="PTHR42850:SF2">
    <property type="entry name" value="BLL5683 PROTEIN"/>
    <property type="match status" value="1"/>
</dbReference>
<name>A0A7V3KP98_UNCW3</name>
<dbReference type="AlphaFoldDB" id="A0A7V3KP98"/>
<evidence type="ECO:0000256" key="1">
    <source>
        <dbReference type="ARBA" id="ARBA00008950"/>
    </source>
</evidence>
<dbReference type="InterPro" id="IPR011152">
    <property type="entry name" value="Pesterase_MJ0912"/>
</dbReference>
<protein>
    <submittedName>
        <fullName evidence="3">Metallophosphoesterase</fullName>
    </submittedName>
</protein>
<reference evidence="3" key="1">
    <citation type="journal article" date="2020" name="mSystems">
        <title>Genome- and Community-Level Interaction Insights into Carbon Utilization and Element Cycling Functions of Hydrothermarchaeota in Hydrothermal Sediment.</title>
        <authorList>
            <person name="Zhou Z."/>
            <person name="Liu Y."/>
            <person name="Xu W."/>
            <person name="Pan J."/>
            <person name="Luo Z.H."/>
            <person name="Li M."/>
        </authorList>
    </citation>
    <scope>NUCLEOTIDE SEQUENCE [LARGE SCALE GENOMIC DNA]</scope>
    <source>
        <strain evidence="3">SpSt-754</strain>
    </source>
</reference>
<dbReference type="InterPro" id="IPR029052">
    <property type="entry name" value="Metallo-depent_PP-like"/>
</dbReference>
<dbReference type="PANTHER" id="PTHR42850">
    <property type="entry name" value="METALLOPHOSPHOESTERASE"/>
    <property type="match status" value="1"/>
</dbReference>
<dbReference type="EMBL" id="DTGD01000210">
    <property type="protein sequence ID" value="HGB36361.1"/>
    <property type="molecule type" value="Genomic_DNA"/>
</dbReference>
<dbReference type="PIRSF" id="PIRSF000883">
    <property type="entry name" value="Pesterase_MJ0912"/>
    <property type="match status" value="1"/>
</dbReference>
<sequence length="243" mass="27716">MRYLVVSDIHSNLPALKAVLARAKRVGYDKIICLGDFVGYYTSPNEVVELLRGDLAIAVIGNHDHGLLHPQTITLYFNDLAREALFYNISIISKNTLEFLKSLPFTAEMDGFMFVHGTPSDPEAFEYIYSSVQAARELRLTSKRVIFFGHTHIPVIYEYDEEKDRVIAVEKYVRFKEGKRYLINPGSVGQPRDGNPEASFGILDMEEGIYRNYRVEYDIFETVSEVIKAGLNPLLAERLYDGF</sequence>
<dbReference type="GO" id="GO:0005737">
    <property type="term" value="C:cytoplasm"/>
    <property type="evidence" value="ECO:0007669"/>
    <property type="project" value="TreeGrafter"/>
</dbReference>
<comment type="caution">
    <text evidence="3">The sequence shown here is derived from an EMBL/GenBank/DDBJ whole genome shotgun (WGS) entry which is preliminary data.</text>
</comment>
<evidence type="ECO:0000259" key="2">
    <source>
        <dbReference type="Pfam" id="PF12850"/>
    </source>
</evidence>
<comment type="similarity">
    <text evidence="1">Belongs to the metallophosphoesterase superfamily. YfcE family.</text>
</comment>
<dbReference type="InterPro" id="IPR024654">
    <property type="entry name" value="Calcineurin-like_PHP_lpxH"/>
</dbReference>
<feature type="domain" description="Calcineurin-like phosphoesterase" evidence="2">
    <location>
        <begin position="1"/>
        <end position="207"/>
    </location>
</feature>
<dbReference type="InterPro" id="IPR050126">
    <property type="entry name" value="Ap4A_hydrolase"/>
</dbReference>